<protein>
    <submittedName>
        <fullName evidence="1">Uncharacterized protein</fullName>
    </submittedName>
</protein>
<reference evidence="1 2" key="1">
    <citation type="journal article" date="2019" name="ACS Chem. Biol.">
        <title>Identification and Mobilization of a Cryptic Antibiotic Biosynthesis Gene Locus from a Human-Pathogenic Nocardia Isolate.</title>
        <authorList>
            <person name="Herisse M."/>
            <person name="Ishida K."/>
            <person name="Porter J.L."/>
            <person name="Howden B."/>
            <person name="Hertweck C."/>
            <person name="Stinear T.P."/>
            <person name="Pidot S.J."/>
        </authorList>
    </citation>
    <scope>NUCLEOTIDE SEQUENCE [LARGE SCALE GENOMIC DNA]</scope>
    <source>
        <strain evidence="1 2">AUSMDU00012715</strain>
    </source>
</reference>
<evidence type="ECO:0000313" key="1">
    <source>
        <dbReference type="EMBL" id="QIS22566.1"/>
    </source>
</evidence>
<sequence>MAGEAPEPTARYLYERLGKERFQQLCAALLKLAYPNATCYPIGEADGGRDIAVDGKAIIYQVKWAKRQPPNPATWLNKTINGEAESIRALVVAGAREYILLTSVSGTGPPDTGSMDRVNELLRAHSARFGIPMRCEWRACLDAWVEVAPAELKWTYPEMLAGTEAVRYVNESGRDRIPEVARSLLDRLAVSLRDRTCCCLTDSDGSLKIDRKAAKAALSSAFREVASVGGALIVLGDPDVGKSALALEVAADLPANGGRVTTISLYDLPNTMFEFETALHTTFSDILAGTGTELTLVDGAEAVLEGRFDLLAQLAAAALRVGVGVVAVTRTDAAGAVSESLTEALRAVGAPARLREHEVPPLEADELELVTARFPSLRTLARNSRPGWVIGRPGLLNMLLRSSGATDLPDQAISEADVFQAIWCGVVRRPTSSARDAREYALIMLARRHLLPDTPPMSALEAAALPSLRSDGLLLAAEAGSMWACGPEFAGDLPRDFAVATLLLRDGWSILRTAAAPRWTLRATRLACQTRLGARPDLESEYARILDFFHNLAREFGHRWSEVPLEAVLTAGDAPRLLEPIWPHSTEREQGDLIRLALDRHAADGVGDTAILSPLVDLAYVRIEPEDRTWFPDNRLERLVLAWLRGLLRERSDSNSLRARVRDTTLATTWRDTQDFPVEVIALLGPDLDERAASFLRGCPDKTFFGVQAVVESHWPVASLAEHHPVLLADLTEATYARRTQGVFHNPRKSHSTTDFTRGPFAALLDADPTIGIRIAQSVLNHVARSDAASKTAHYGGQPPGVELEFPDGTRHFCFGSSSDWNLHWGIGRLDEHLPTASAAQAVRRYAERLIESGAMPLAQIVAALLDNCRNIVMPALVTTLLIEYLDRVEDELDCWLKQPEIWELEQDSSRLSWMAPKTEAVQALVRQRLACSLPRAARTLVIAALFGESDECLTLLRDLGVELRRRSERRGDDGVEFGRRCAELLDGDNYRLHLQDGLIIGVDQPPPASDSVDEPLELDADRKRLRTIREISTRYRFFDEIKLEQIASDLKTIRAVEYSSMGDSRRELEDAIEGVALAAVIAHAEGSIRFDRNETQWAAKRLIDKSFRRPDDFDPELSLYGMAGNPSTSRGLLSLLLPCFSGAAIEYTEVSAALLRSTDALLSKFDDALESGNAELWSAPCHLSATDTCEHAIAWQAVERWIRRRATRGAGSQIEVDEDSVIELLTHRAGFDTRDLAGPIIACHEAANSRCCVAERASATLDAMLAADRRVKTTDPRAYLSRPEDAFSKAVPKVLAANATQGRFQPLRQHLEALIDSPNALAELLYGLAWQATHDAEVRRALPRFWPEVMAVVLDSGRDSSLLKDGIALLLPAPTTTDSDNPTVDMDIGFLRPPGWQHPDAILAAAGREWISPTHLGPLMERWLHLARGNGRAIDRLVRFARTTDMSWQATTGLHWMEALVAYDKFPFTRHLSMWLKDIRATVESTSASMPVFLRLVDALAADGDEHAVSIQLEAE</sequence>
<dbReference type="InterPro" id="IPR027417">
    <property type="entry name" value="P-loop_NTPase"/>
</dbReference>
<dbReference type="Proteomes" id="UP000500953">
    <property type="component" value="Chromosome"/>
</dbReference>
<dbReference type="SUPFAM" id="SSF52540">
    <property type="entry name" value="P-loop containing nucleoside triphosphate hydrolases"/>
    <property type="match status" value="1"/>
</dbReference>
<organism evidence="1 2">
    <name type="scientific">Nocardia terpenica</name>
    <dbReference type="NCBI Taxonomy" id="455432"/>
    <lineage>
        <taxon>Bacteria</taxon>
        <taxon>Bacillati</taxon>
        <taxon>Actinomycetota</taxon>
        <taxon>Actinomycetes</taxon>
        <taxon>Mycobacteriales</taxon>
        <taxon>Nocardiaceae</taxon>
        <taxon>Nocardia</taxon>
    </lineage>
</organism>
<proteinExistence type="predicted"/>
<dbReference type="EMBL" id="CP046173">
    <property type="protein sequence ID" value="QIS22566.1"/>
    <property type="molecule type" value="Genomic_DNA"/>
</dbReference>
<accession>A0A6G9ZBN6</accession>
<evidence type="ECO:0000313" key="2">
    <source>
        <dbReference type="Proteomes" id="UP000500953"/>
    </source>
</evidence>
<dbReference type="RefSeq" id="WP_167489980.1">
    <property type="nucleotide sequence ID" value="NZ_CP046173.1"/>
</dbReference>
<name>A0A6G9ZBN6_9NOCA</name>
<gene>
    <name evidence="1" type="ORF">F6W96_33770</name>
</gene>